<evidence type="ECO:0000256" key="1">
    <source>
        <dbReference type="ARBA" id="ARBA00004651"/>
    </source>
</evidence>
<dbReference type="RefSeq" id="WP_194449980.1">
    <property type="nucleotide sequence ID" value="NZ_CP063849.1"/>
</dbReference>
<feature type="transmembrane region" description="Helical" evidence="7">
    <location>
        <begin position="316"/>
        <end position="342"/>
    </location>
</feature>
<proteinExistence type="inferred from homology"/>
<dbReference type="KEGG" id="pfer:IRI77_37235"/>
<feature type="transmembrane region" description="Helical" evidence="7">
    <location>
        <begin position="373"/>
        <end position="392"/>
    </location>
</feature>
<evidence type="ECO:0000256" key="7">
    <source>
        <dbReference type="SAM" id="Phobius"/>
    </source>
</evidence>
<dbReference type="InterPro" id="IPR003838">
    <property type="entry name" value="ABC3_permease_C"/>
</dbReference>
<dbReference type="Proteomes" id="UP000593892">
    <property type="component" value="Chromosome"/>
</dbReference>
<accession>A0A7S7NR93</accession>
<evidence type="ECO:0000256" key="5">
    <source>
        <dbReference type="ARBA" id="ARBA00022989"/>
    </source>
</evidence>
<keyword evidence="11" id="KW-1185">Reference proteome</keyword>
<dbReference type="PANTHER" id="PTHR30489">
    <property type="entry name" value="LIPOPROTEIN-RELEASING SYSTEM TRANSMEMBRANE PROTEIN LOLE"/>
    <property type="match status" value="1"/>
</dbReference>
<evidence type="ECO:0000256" key="6">
    <source>
        <dbReference type="ARBA" id="ARBA00023136"/>
    </source>
</evidence>
<keyword evidence="6 7" id="KW-0472">Membrane</keyword>
<dbReference type="InterPro" id="IPR025857">
    <property type="entry name" value="MacB_PCD"/>
</dbReference>
<keyword evidence="3" id="KW-1003">Cell membrane</keyword>
<protein>
    <submittedName>
        <fullName evidence="10">ABC transporter permease</fullName>
    </submittedName>
</protein>
<dbReference type="Pfam" id="PF02687">
    <property type="entry name" value="FtsX"/>
    <property type="match status" value="1"/>
</dbReference>
<evidence type="ECO:0000259" key="9">
    <source>
        <dbReference type="Pfam" id="PF12704"/>
    </source>
</evidence>
<name>A0A7S7NR93_PALFE</name>
<evidence type="ECO:0000256" key="3">
    <source>
        <dbReference type="ARBA" id="ARBA00022475"/>
    </source>
</evidence>
<feature type="transmembrane region" description="Helical" evidence="7">
    <location>
        <begin position="21"/>
        <end position="47"/>
    </location>
</feature>
<evidence type="ECO:0000313" key="10">
    <source>
        <dbReference type="EMBL" id="QOY88317.1"/>
    </source>
</evidence>
<evidence type="ECO:0000259" key="8">
    <source>
        <dbReference type="Pfam" id="PF02687"/>
    </source>
</evidence>
<dbReference type="Pfam" id="PF12704">
    <property type="entry name" value="MacB_PCD"/>
    <property type="match status" value="1"/>
</dbReference>
<dbReference type="GO" id="GO:0044874">
    <property type="term" value="P:lipoprotein localization to outer membrane"/>
    <property type="evidence" value="ECO:0007669"/>
    <property type="project" value="TreeGrafter"/>
</dbReference>
<dbReference type="GO" id="GO:0098797">
    <property type="term" value="C:plasma membrane protein complex"/>
    <property type="evidence" value="ECO:0007669"/>
    <property type="project" value="TreeGrafter"/>
</dbReference>
<evidence type="ECO:0000256" key="4">
    <source>
        <dbReference type="ARBA" id="ARBA00022692"/>
    </source>
</evidence>
<feature type="domain" description="ABC3 transporter permease C-terminal" evidence="8">
    <location>
        <begin position="276"/>
        <end position="400"/>
    </location>
</feature>
<keyword evidence="4 7" id="KW-0812">Transmembrane</keyword>
<dbReference type="EMBL" id="CP063849">
    <property type="protein sequence ID" value="QOY88317.1"/>
    <property type="molecule type" value="Genomic_DNA"/>
</dbReference>
<feature type="transmembrane region" description="Helical" evidence="7">
    <location>
        <begin position="271"/>
        <end position="296"/>
    </location>
</feature>
<dbReference type="PANTHER" id="PTHR30489:SF0">
    <property type="entry name" value="LIPOPROTEIN-RELEASING SYSTEM TRANSMEMBRANE PROTEIN LOLE"/>
    <property type="match status" value="1"/>
</dbReference>
<reference evidence="10 11" key="1">
    <citation type="submission" date="2020-10" db="EMBL/GenBank/DDBJ databases">
        <title>Complete genome sequence of Paludibaculum fermentans P105T, a facultatively anaerobic acidobacterium capable of dissimilatory Fe(III) reduction.</title>
        <authorList>
            <person name="Dedysh S.N."/>
            <person name="Beletsky A.V."/>
            <person name="Kulichevskaya I.S."/>
            <person name="Mardanov A.V."/>
            <person name="Ravin N.V."/>
        </authorList>
    </citation>
    <scope>NUCLEOTIDE SEQUENCE [LARGE SCALE GENOMIC DNA]</scope>
    <source>
        <strain evidence="10 11">P105</strain>
    </source>
</reference>
<evidence type="ECO:0000313" key="11">
    <source>
        <dbReference type="Proteomes" id="UP000593892"/>
    </source>
</evidence>
<dbReference type="AlphaFoldDB" id="A0A7S7NR93"/>
<comment type="subcellular location">
    <subcellularLocation>
        <location evidence="1">Cell membrane</location>
        <topology evidence="1">Multi-pass membrane protein</topology>
    </subcellularLocation>
</comment>
<sequence>MTQAFELFVASRYLRAKRRQAVISLITVISVIGVAAGVMALVIALAINNGFRTSLERSLLGATPHVVLLEKEPSSGIANWRDLCARLAKVPNVRRAAPALYGKVLAAGPIQSAEATIKGMPLDGQDFREHITAGEVGDLSNVRGLPGVVLGTHLARRIGMRVGDVVRLISPQGELTPFGLRSSQTRFRVAALFESGFYDLDNQFAFTTLPAAQKLFSLGDVVNSIELKVNDLEAAPETARLAEAQAGKELGATSWMEQNRQILNALKMERIVSIVTISLIQLVAALNILTALFMSVMEKRRDIAVLLSMGARRRQIAQIFIAQGLMIAAAGIVLGLTLGYGLSYLADHYRLFALDEEIYSLSYVPFEARPIDALWISATALAVTLAATLYPARSATKITPVETLRYE</sequence>
<organism evidence="10 11">
    <name type="scientific">Paludibaculum fermentans</name>
    <dbReference type="NCBI Taxonomy" id="1473598"/>
    <lineage>
        <taxon>Bacteria</taxon>
        <taxon>Pseudomonadati</taxon>
        <taxon>Acidobacteriota</taxon>
        <taxon>Terriglobia</taxon>
        <taxon>Bryobacterales</taxon>
        <taxon>Bryobacteraceae</taxon>
        <taxon>Paludibaculum</taxon>
    </lineage>
</organism>
<dbReference type="InterPro" id="IPR051447">
    <property type="entry name" value="Lipoprotein-release_system"/>
</dbReference>
<evidence type="ECO:0000256" key="2">
    <source>
        <dbReference type="ARBA" id="ARBA00005236"/>
    </source>
</evidence>
<gene>
    <name evidence="10" type="ORF">IRI77_37235</name>
</gene>
<feature type="domain" description="MacB-like periplasmic core" evidence="9">
    <location>
        <begin position="27"/>
        <end position="240"/>
    </location>
</feature>
<keyword evidence="5 7" id="KW-1133">Transmembrane helix</keyword>
<comment type="similarity">
    <text evidence="2">Belongs to the ABC-4 integral membrane protein family. LolC/E subfamily.</text>
</comment>